<evidence type="ECO:0000256" key="1">
    <source>
        <dbReference type="SAM" id="MobiDB-lite"/>
    </source>
</evidence>
<feature type="compositionally biased region" description="Low complexity" evidence="1">
    <location>
        <begin position="203"/>
        <end position="216"/>
    </location>
</feature>
<name>A0ABR3FM29_9AGAR</name>
<accession>A0ABR3FM29</accession>
<evidence type="ECO:0000313" key="2">
    <source>
        <dbReference type="EMBL" id="KAL0576405.1"/>
    </source>
</evidence>
<keyword evidence="3" id="KW-1185">Reference proteome</keyword>
<feature type="compositionally biased region" description="Low complexity" evidence="1">
    <location>
        <begin position="146"/>
        <end position="163"/>
    </location>
</feature>
<feature type="region of interest" description="Disordered" evidence="1">
    <location>
        <begin position="133"/>
        <end position="235"/>
    </location>
</feature>
<dbReference type="EMBL" id="JBAHYK010000226">
    <property type="protein sequence ID" value="KAL0576405.1"/>
    <property type="molecule type" value="Genomic_DNA"/>
</dbReference>
<sequence>MAQVSSSSLSLVRELNDLLLYLDLPLTLRSPTDLTPSLSLALLESILQQRLPGIPNDVRGCRTEEARVICVKMVLGVLQTDILAGTEEQMNDSMDLTVVDPERLARGGKNEVVKIAKVLCWLGRKVMTTEQHVHIEKTPIHRRHSSSSSSPTASRTSQRSSTTPNPFSPLSRRRPATESDTSVQDLDISTILPHLSSFEDPPSHSQVQSRQRPRPQCIHEVPSPEVGMSLSTQENPFFMDNDDSSSSSILAPINMPPVRQHGFIAEVDEDAELESFETNQVLNKEMSSLTMRETNQRLMDLDFDLGEAGHARTITLLKERARLLYRIAKLQQEPSERKG</sequence>
<dbReference type="Proteomes" id="UP001465976">
    <property type="component" value="Unassembled WGS sequence"/>
</dbReference>
<protein>
    <submittedName>
        <fullName evidence="2">Uncharacterized protein</fullName>
    </submittedName>
</protein>
<reference evidence="2 3" key="1">
    <citation type="submission" date="2024-02" db="EMBL/GenBank/DDBJ databases">
        <title>A draft genome for the cacao thread blight pathogen Marasmius crinis-equi.</title>
        <authorList>
            <person name="Cohen S.P."/>
            <person name="Baruah I.K."/>
            <person name="Amoako-Attah I."/>
            <person name="Bukari Y."/>
            <person name="Meinhardt L.W."/>
            <person name="Bailey B.A."/>
        </authorList>
    </citation>
    <scope>NUCLEOTIDE SEQUENCE [LARGE SCALE GENOMIC DNA]</scope>
    <source>
        <strain evidence="2 3">GH-76</strain>
    </source>
</reference>
<proteinExistence type="predicted"/>
<organism evidence="2 3">
    <name type="scientific">Marasmius crinis-equi</name>
    <dbReference type="NCBI Taxonomy" id="585013"/>
    <lineage>
        <taxon>Eukaryota</taxon>
        <taxon>Fungi</taxon>
        <taxon>Dikarya</taxon>
        <taxon>Basidiomycota</taxon>
        <taxon>Agaricomycotina</taxon>
        <taxon>Agaricomycetes</taxon>
        <taxon>Agaricomycetidae</taxon>
        <taxon>Agaricales</taxon>
        <taxon>Marasmiineae</taxon>
        <taxon>Marasmiaceae</taxon>
        <taxon>Marasmius</taxon>
    </lineage>
</organism>
<evidence type="ECO:0000313" key="3">
    <source>
        <dbReference type="Proteomes" id="UP001465976"/>
    </source>
</evidence>
<gene>
    <name evidence="2" type="ORF">V5O48_005594</name>
</gene>
<comment type="caution">
    <text evidence="2">The sequence shown here is derived from an EMBL/GenBank/DDBJ whole genome shotgun (WGS) entry which is preliminary data.</text>
</comment>